<evidence type="ECO:0000313" key="8">
    <source>
        <dbReference type="EMBL" id="CAK1250096.1"/>
    </source>
</evidence>
<dbReference type="CDD" id="cd02440">
    <property type="entry name" value="AdoMet_MTases"/>
    <property type="match status" value="1"/>
</dbReference>
<dbReference type="InterPro" id="IPR050320">
    <property type="entry name" value="N5-glutamine_MTase"/>
</dbReference>
<comment type="caution">
    <text evidence="8">The sequence shown here is derived from an EMBL/GenBank/DDBJ whole genome shotgun (WGS) entry which is preliminary data.</text>
</comment>
<dbReference type="RefSeq" id="WP_187753883.1">
    <property type="nucleotide sequence ID" value="NZ_CAUZLR010000009.1"/>
</dbReference>
<gene>
    <name evidence="5" type="primary">prmC</name>
    <name evidence="8" type="ORF">R54839_PPFHFPJH_01313</name>
</gene>
<comment type="similarity">
    <text evidence="5">Belongs to the protein N5-glutamine methyltransferase family. PrmC subfamily.</text>
</comment>
<dbReference type="GO" id="GO:0102559">
    <property type="term" value="F:peptide chain release factor N(5)-glutamine methyltransferase activity"/>
    <property type="evidence" value="ECO:0007669"/>
    <property type="project" value="UniProtKB-EC"/>
</dbReference>
<evidence type="ECO:0000256" key="4">
    <source>
        <dbReference type="ARBA" id="ARBA00048391"/>
    </source>
</evidence>
<keyword evidence="3 5" id="KW-0949">S-adenosyl-L-methionine</keyword>
<feature type="domain" description="Release factor glutamine methyltransferase N-terminal" evidence="7">
    <location>
        <begin position="42"/>
        <end position="114"/>
    </location>
</feature>
<dbReference type="GO" id="GO:0032259">
    <property type="term" value="P:methylation"/>
    <property type="evidence" value="ECO:0007669"/>
    <property type="project" value="UniProtKB-KW"/>
</dbReference>
<dbReference type="PANTHER" id="PTHR18895">
    <property type="entry name" value="HEMK METHYLTRANSFERASE"/>
    <property type="match status" value="1"/>
</dbReference>
<dbReference type="SUPFAM" id="SSF53335">
    <property type="entry name" value="S-adenosyl-L-methionine-dependent methyltransferases"/>
    <property type="match status" value="1"/>
</dbReference>
<feature type="binding site" evidence="5">
    <location>
        <position position="186"/>
    </location>
    <ligand>
        <name>S-adenosyl-L-methionine</name>
        <dbReference type="ChEBI" id="CHEBI:59789"/>
    </ligand>
</feature>
<comment type="catalytic activity">
    <reaction evidence="4 5">
        <text>L-glutaminyl-[peptide chain release factor] + S-adenosyl-L-methionine = N(5)-methyl-L-glutaminyl-[peptide chain release factor] + S-adenosyl-L-homocysteine + H(+)</text>
        <dbReference type="Rhea" id="RHEA:42896"/>
        <dbReference type="Rhea" id="RHEA-COMP:10271"/>
        <dbReference type="Rhea" id="RHEA-COMP:10272"/>
        <dbReference type="ChEBI" id="CHEBI:15378"/>
        <dbReference type="ChEBI" id="CHEBI:30011"/>
        <dbReference type="ChEBI" id="CHEBI:57856"/>
        <dbReference type="ChEBI" id="CHEBI:59789"/>
        <dbReference type="ChEBI" id="CHEBI:61891"/>
        <dbReference type="EC" id="2.1.1.297"/>
    </reaction>
</comment>
<dbReference type="InterPro" id="IPR029063">
    <property type="entry name" value="SAM-dependent_MTases_sf"/>
</dbReference>
<evidence type="ECO:0000313" key="9">
    <source>
        <dbReference type="Proteomes" id="UP001314261"/>
    </source>
</evidence>
<comment type="function">
    <text evidence="5">Methylates the class 1 translation termination release factors RF1/PrfA and RF2/PrfB on the glutamine residue of the universally conserved GGQ motif.</text>
</comment>
<sequence length="331" mass="37037">MAEEDKRTLGELNNVGMGRFDRQVGRSSKYGGTNQLKIALLEARKWALAELLAAGFDEAESLDNIDFLLTGALKVNYGMLRANLTRMMPNWLAERWPSWIAGLVQGKPAQYVIGEAPFYGRDFLVDERVLIPRPETELLVDWVLNDLKRSPIQSERPTVLDVGTGSGAIALTLAAEQASLTLTAADISRDALAVAWENRKRFQVENRVKLVESDLFEALGDKRYDIIVSNPPYIRKNGQDEMDESVVAYEPDLALYADHQGLALYEAMAKQLADYLQPGGRAYFEIGYDQGTALKKIFQDELPQAQVDLKQDLAGLDRMIRVKLDGNKNIK</sequence>
<dbReference type="InterPro" id="IPR019874">
    <property type="entry name" value="RF_methyltr_PrmC"/>
</dbReference>
<keyword evidence="1 5" id="KW-0489">Methyltransferase</keyword>
<reference evidence="8 9" key="1">
    <citation type="submission" date="2023-10" db="EMBL/GenBank/DDBJ databases">
        <authorList>
            <person name="Botero Cardona J."/>
        </authorList>
    </citation>
    <scope>NUCLEOTIDE SEQUENCE [LARGE SCALE GENOMIC DNA]</scope>
    <source>
        <strain evidence="8 9">R-54839</strain>
    </source>
</reference>
<accession>A0ABM9MYY0</accession>
<dbReference type="Gene3D" id="3.40.50.150">
    <property type="entry name" value="Vaccinia Virus protein VP39"/>
    <property type="match status" value="1"/>
</dbReference>
<dbReference type="NCBIfam" id="TIGR03534">
    <property type="entry name" value="RF_mod_PrmC"/>
    <property type="match status" value="1"/>
</dbReference>
<feature type="binding site" evidence="5">
    <location>
        <begin position="163"/>
        <end position="167"/>
    </location>
    <ligand>
        <name>S-adenosyl-L-methionine</name>
        <dbReference type="ChEBI" id="CHEBI:59789"/>
    </ligand>
</feature>
<dbReference type="Gene3D" id="1.10.8.10">
    <property type="entry name" value="DNA helicase RuvA subunit, C-terminal domain"/>
    <property type="match status" value="1"/>
</dbReference>
<evidence type="ECO:0000256" key="3">
    <source>
        <dbReference type="ARBA" id="ARBA00022691"/>
    </source>
</evidence>
<dbReference type="EMBL" id="CAUZLR010000009">
    <property type="protein sequence ID" value="CAK1250096.1"/>
    <property type="molecule type" value="Genomic_DNA"/>
</dbReference>
<feature type="domain" description="Methyltransferase small" evidence="6">
    <location>
        <begin position="155"/>
        <end position="237"/>
    </location>
</feature>
<dbReference type="Pfam" id="PF17827">
    <property type="entry name" value="PrmC_N"/>
    <property type="match status" value="1"/>
</dbReference>
<dbReference type="PROSITE" id="PS00092">
    <property type="entry name" value="N6_MTASE"/>
    <property type="match status" value="1"/>
</dbReference>
<evidence type="ECO:0000259" key="7">
    <source>
        <dbReference type="Pfam" id="PF17827"/>
    </source>
</evidence>
<dbReference type="InterPro" id="IPR040758">
    <property type="entry name" value="PrmC_N"/>
</dbReference>
<proteinExistence type="inferred from homology"/>
<protein>
    <recommendedName>
        <fullName evidence="5">Release factor glutamine methyltransferase</fullName>
        <shortName evidence="5">RF MTase</shortName>
        <ecNumber evidence="5">2.1.1.297</ecNumber>
    </recommendedName>
    <alternativeName>
        <fullName evidence="5">N5-glutamine methyltransferase PrmC</fullName>
    </alternativeName>
    <alternativeName>
        <fullName evidence="5">Protein-(glutamine-N5) MTase PrmC</fullName>
    </alternativeName>
    <alternativeName>
        <fullName evidence="5">Protein-glutamine N-methyltransferase PrmC</fullName>
    </alternativeName>
</protein>
<keyword evidence="2 5" id="KW-0808">Transferase</keyword>
<comment type="caution">
    <text evidence="5">Lacks conserved residue(s) required for the propagation of feature annotation.</text>
</comment>
<dbReference type="InterPro" id="IPR002052">
    <property type="entry name" value="DNA_methylase_N6_adenine_CS"/>
</dbReference>
<dbReference type="HAMAP" id="MF_02126">
    <property type="entry name" value="RF_methyltr_PrmC"/>
    <property type="match status" value="1"/>
</dbReference>
<dbReference type="InterPro" id="IPR004556">
    <property type="entry name" value="HemK-like"/>
</dbReference>
<dbReference type="PANTHER" id="PTHR18895:SF74">
    <property type="entry name" value="MTRF1L RELEASE FACTOR GLUTAMINE METHYLTRANSFERASE"/>
    <property type="match status" value="1"/>
</dbReference>
<dbReference type="Pfam" id="PF05175">
    <property type="entry name" value="MTS"/>
    <property type="match status" value="1"/>
</dbReference>
<name>A0ABM9MYY0_9LACO</name>
<evidence type="ECO:0000256" key="1">
    <source>
        <dbReference type="ARBA" id="ARBA00022603"/>
    </source>
</evidence>
<organism evidence="8 9">
    <name type="scientific">Fructobacillus fructosus</name>
    <dbReference type="NCBI Taxonomy" id="1631"/>
    <lineage>
        <taxon>Bacteria</taxon>
        <taxon>Bacillati</taxon>
        <taxon>Bacillota</taxon>
        <taxon>Bacilli</taxon>
        <taxon>Lactobacillales</taxon>
        <taxon>Lactobacillaceae</taxon>
        <taxon>Fructobacillus</taxon>
    </lineage>
</organism>
<dbReference type="NCBIfam" id="TIGR00536">
    <property type="entry name" value="hemK_fam"/>
    <property type="match status" value="1"/>
</dbReference>
<evidence type="ECO:0000256" key="2">
    <source>
        <dbReference type="ARBA" id="ARBA00022679"/>
    </source>
</evidence>
<feature type="binding site" evidence="5">
    <location>
        <position position="230"/>
    </location>
    <ligand>
        <name>S-adenosyl-L-methionine</name>
        <dbReference type="ChEBI" id="CHEBI:59789"/>
    </ligand>
</feature>
<dbReference type="InterPro" id="IPR007848">
    <property type="entry name" value="Small_mtfrase_dom"/>
</dbReference>
<dbReference type="Proteomes" id="UP001314261">
    <property type="component" value="Unassembled WGS sequence"/>
</dbReference>
<evidence type="ECO:0000259" key="6">
    <source>
        <dbReference type="Pfam" id="PF05175"/>
    </source>
</evidence>
<feature type="binding site" evidence="5">
    <location>
        <begin position="230"/>
        <end position="233"/>
    </location>
    <ligand>
        <name>substrate</name>
    </ligand>
</feature>
<dbReference type="EC" id="2.1.1.297" evidence="5"/>
<evidence type="ECO:0000256" key="5">
    <source>
        <dbReference type="HAMAP-Rule" id="MF_02126"/>
    </source>
</evidence>
<keyword evidence="9" id="KW-1185">Reference proteome</keyword>